<reference evidence="3 4" key="1">
    <citation type="journal article" date="2016" name="Genome Biol. Evol.">
        <title>Gene Family Evolution Reflects Adaptation to Soil Environmental Stressors in the Genome of the Collembolan Orchesella cincta.</title>
        <authorList>
            <person name="Faddeeva-Vakhrusheva A."/>
            <person name="Derks M.F."/>
            <person name="Anvar S.Y."/>
            <person name="Agamennone V."/>
            <person name="Suring W."/>
            <person name="Smit S."/>
            <person name="van Straalen N.M."/>
            <person name="Roelofs D."/>
        </authorList>
    </citation>
    <scope>NUCLEOTIDE SEQUENCE [LARGE SCALE GENOMIC DNA]</scope>
    <source>
        <tissue evidence="3">Mixed pool</tissue>
    </source>
</reference>
<feature type="region of interest" description="Disordered" evidence="2">
    <location>
        <begin position="457"/>
        <end position="485"/>
    </location>
</feature>
<feature type="region of interest" description="Disordered" evidence="2">
    <location>
        <begin position="577"/>
        <end position="615"/>
    </location>
</feature>
<feature type="non-terminal residue" evidence="3">
    <location>
        <position position="1"/>
    </location>
</feature>
<dbReference type="PANTHER" id="PTHR15742:SF5">
    <property type="entry name" value="GIRDIN"/>
    <property type="match status" value="1"/>
</dbReference>
<feature type="region of interest" description="Disordered" evidence="2">
    <location>
        <begin position="669"/>
        <end position="735"/>
    </location>
</feature>
<feature type="region of interest" description="Disordered" evidence="2">
    <location>
        <begin position="506"/>
        <end position="555"/>
    </location>
</feature>
<accession>A0A1D2NIE2</accession>
<feature type="compositionally biased region" description="Low complexity" evidence="2">
    <location>
        <begin position="517"/>
        <end position="530"/>
    </location>
</feature>
<feature type="compositionally biased region" description="Polar residues" evidence="2">
    <location>
        <begin position="531"/>
        <end position="553"/>
    </location>
</feature>
<protein>
    <submittedName>
        <fullName evidence="3">Uncharacterized protein</fullName>
    </submittedName>
</protein>
<feature type="compositionally biased region" description="Polar residues" evidence="2">
    <location>
        <begin position="506"/>
        <end position="516"/>
    </location>
</feature>
<name>A0A1D2NIE2_ORCCI</name>
<feature type="coiled-coil region" evidence="1">
    <location>
        <begin position="296"/>
        <end position="399"/>
    </location>
</feature>
<dbReference type="AlphaFoldDB" id="A0A1D2NIE2"/>
<dbReference type="InterPro" id="IPR049885">
    <property type="entry name" value="MTCL1-3"/>
</dbReference>
<evidence type="ECO:0000256" key="2">
    <source>
        <dbReference type="SAM" id="MobiDB-lite"/>
    </source>
</evidence>
<proteinExistence type="predicted"/>
<keyword evidence="1" id="KW-0175">Coiled coil</keyword>
<comment type="caution">
    <text evidence="3">The sequence shown here is derived from an EMBL/GenBank/DDBJ whole genome shotgun (WGS) entry which is preliminary data.</text>
</comment>
<evidence type="ECO:0000313" key="3">
    <source>
        <dbReference type="EMBL" id="ODN05044.1"/>
    </source>
</evidence>
<gene>
    <name evidence="3" type="ORF">Ocin01_01617</name>
</gene>
<evidence type="ECO:0000313" key="4">
    <source>
        <dbReference type="Proteomes" id="UP000094527"/>
    </source>
</evidence>
<sequence length="735" mass="82900">KELRALRETFNNRQDTWIKEKLALQEKLHDAELSAKKLMSIPGDGESTKLKNMLNETTKDLDAKTKEVDNYKDQIHHMQRENDELRRKLEDFDKVAQVHIRSLAPEPSPKSDKEMKELRERYKNTYNISFLELEKLHRNEMAQIKMRHDQALAVKTEEITTVQQQLSRAKRERDTFRQMVDSAQRAIAELKSRGGSSTRGSVTGLEEAATGAQAAVSGLQERITALEDDLTEARRDTSRQKTEFVTEKSGWEMKVAEMQQKINELEEERLLSGMGRVRGASAIGRTKLELAWQKEREEQQRRLKEATTLARDLKTTLLEIEREKDRERMEAKRRFEQLKSSLEEEQTEMKRKVESAQTDLLELRDAHAKLRTANEKLRKDRERLENQREAQIKRELEQKKVRSEKDKLLDQIISKLAALNPTASNSNLSQLPPKLNAAEILHYLQNMREIEEPDDLLNPKEKKRGHFKRAASVGDTEGSELPKSRESLVSMPASYGMKSYGKQQQYMGSVSSSTLTLPSRGRGPSLSSSGTKRISSNMSDGGGVSSSPFSPQGTLHRKALSLDQSVSMPDEQKIWKGGSEAGSAGSLTSIDGQFSRGSSMERVSTLSTKTDKSKTGTLVGKVKKFVKAKSIEETPAAEKLMIGGSQAGSDLSLNSDFEGKKSFTDKVKGVFKRSTRSPSVERRLPGTPMTSSLQLQAPERPSRGNTPTRETTPGASQQRPLMPSQQRPLMPSTYR</sequence>
<organism evidence="3 4">
    <name type="scientific">Orchesella cincta</name>
    <name type="common">Springtail</name>
    <name type="synonym">Podura cincta</name>
    <dbReference type="NCBI Taxonomy" id="48709"/>
    <lineage>
        <taxon>Eukaryota</taxon>
        <taxon>Metazoa</taxon>
        <taxon>Ecdysozoa</taxon>
        <taxon>Arthropoda</taxon>
        <taxon>Hexapoda</taxon>
        <taxon>Collembola</taxon>
        <taxon>Entomobryomorpha</taxon>
        <taxon>Entomobryoidea</taxon>
        <taxon>Orchesellidae</taxon>
        <taxon>Orchesellinae</taxon>
        <taxon>Orchesella</taxon>
    </lineage>
</organism>
<feature type="coiled-coil region" evidence="1">
    <location>
        <begin position="54"/>
        <end position="95"/>
    </location>
</feature>
<dbReference type="Proteomes" id="UP000094527">
    <property type="component" value="Unassembled WGS sequence"/>
</dbReference>
<feature type="coiled-coil region" evidence="1">
    <location>
        <begin position="152"/>
        <end position="268"/>
    </location>
</feature>
<feature type="compositionally biased region" description="Polar residues" evidence="2">
    <location>
        <begin position="585"/>
        <end position="602"/>
    </location>
</feature>
<dbReference type="PANTHER" id="PTHR15742">
    <property type="entry name" value="GIRDIN"/>
    <property type="match status" value="1"/>
</dbReference>
<evidence type="ECO:0000256" key="1">
    <source>
        <dbReference type="SAM" id="Coils"/>
    </source>
</evidence>
<keyword evidence="4" id="KW-1185">Reference proteome</keyword>
<feature type="compositionally biased region" description="Polar residues" evidence="2">
    <location>
        <begin position="703"/>
        <end position="727"/>
    </location>
</feature>
<dbReference type="OrthoDB" id="10036174at2759"/>
<dbReference type="EMBL" id="LJIJ01000030">
    <property type="protein sequence ID" value="ODN05044.1"/>
    <property type="molecule type" value="Genomic_DNA"/>
</dbReference>